<dbReference type="Proteomes" id="UP000693970">
    <property type="component" value="Unassembled WGS sequence"/>
</dbReference>
<sequence>MSKNAATKSSFELPARRFDKNGKITNWSMHWPEAKELEVLVLECFTCIQANQTKESAGTHSSHTATQPLKGLSVDVLFTRIRSKNVARKKDFTGLNSETCWILLTDHFNLAVFGDTQVSKGSPYELNDHVFYEQIWPGSNASWICSSSKATNNALNGANLVAINKILVFTT</sequence>
<evidence type="ECO:0000313" key="1">
    <source>
        <dbReference type="EMBL" id="KAG7356931.1"/>
    </source>
</evidence>
<reference evidence="1" key="2">
    <citation type="submission" date="2021-04" db="EMBL/GenBank/DDBJ databases">
        <authorList>
            <person name="Podell S."/>
        </authorList>
    </citation>
    <scope>NUCLEOTIDE SEQUENCE</scope>
    <source>
        <strain evidence="1">Hildebrandi</strain>
    </source>
</reference>
<keyword evidence="2" id="KW-1185">Reference proteome</keyword>
<proteinExistence type="predicted"/>
<accession>A0A9K3L8X2</accession>
<comment type="caution">
    <text evidence="1">The sequence shown here is derived from an EMBL/GenBank/DDBJ whole genome shotgun (WGS) entry which is preliminary data.</text>
</comment>
<name>A0A9K3L8X2_9STRA</name>
<reference evidence="1" key="1">
    <citation type="journal article" date="2021" name="Sci. Rep.">
        <title>Diploid genomic architecture of Nitzschia inconspicua, an elite biomass production diatom.</title>
        <authorList>
            <person name="Oliver A."/>
            <person name="Podell S."/>
            <person name="Pinowska A."/>
            <person name="Traller J.C."/>
            <person name="Smith S.R."/>
            <person name="McClure R."/>
            <person name="Beliaev A."/>
            <person name="Bohutskyi P."/>
            <person name="Hill E.A."/>
            <person name="Rabines A."/>
            <person name="Zheng H."/>
            <person name="Allen L.Z."/>
            <person name="Kuo A."/>
            <person name="Grigoriev I.V."/>
            <person name="Allen A.E."/>
            <person name="Hazlebeck D."/>
            <person name="Allen E.E."/>
        </authorList>
    </citation>
    <scope>NUCLEOTIDE SEQUENCE</scope>
    <source>
        <strain evidence="1">Hildebrandi</strain>
    </source>
</reference>
<dbReference type="EMBL" id="JAGRRH010000015">
    <property type="protein sequence ID" value="KAG7356931.1"/>
    <property type="molecule type" value="Genomic_DNA"/>
</dbReference>
<dbReference type="AlphaFoldDB" id="A0A9K3L8X2"/>
<evidence type="ECO:0000313" key="2">
    <source>
        <dbReference type="Proteomes" id="UP000693970"/>
    </source>
</evidence>
<protein>
    <submittedName>
        <fullName evidence="1">Uncharacterized protein</fullName>
    </submittedName>
</protein>
<dbReference type="OrthoDB" id="54717at2759"/>
<gene>
    <name evidence="1" type="ORF">IV203_001619</name>
</gene>
<organism evidence="1 2">
    <name type="scientific">Nitzschia inconspicua</name>
    <dbReference type="NCBI Taxonomy" id="303405"/>
    <lineage>
        <taxon>Eukaryota</taxon>
        <taxon>Sar</taxon>
        <taxon>Stramenopiles</taxon>
        <taxon>Ochrophyta</taxon>
        <taxon>Bacillariophyta</taxon>
        <taxon>Bacillariophyceae</taxon>
        <taxon>Bacillariophycidae</taxon>
        <taxon>Bacillariales</taxon>
        <taxon>Bacillariaceae</taxon>
        <taxon>Nitzschia</taxon>
    </lineage>
</organism>